<evidence type="ECO:0000256" key="2">
    <source>
        <dbReference type="ARBA" id="ARBA00007171"/>
    </source>
</evidence>
<evidence type="ECO:0000256" key="4">
    <source>
        <dbReference type="SAM" id="MobiDB-lite"/>
    </source>
</evidence>
<dbReference type="GO" id="GO:0071555">
    <property type="term" value="P:cell wall organization"/>
    <property type="evidence" value="ECO:0007669"/>
    <property type="project" value="TreeGrafter"/>
</dbReference>
<dbReference type="Pfam" id="PF03717">
    <property type="entry name" value="PBP_dimer"/>
    <property type="match status" value="1"/>
</dbReference>
<keyword evidence="5" id="KW-1133">Transmembrane helix</keyword>
<dbReference type="InterPro" id="IPR050515">
    <property type="entry name" value="Beta-lactam/transpept"/>
</dbReference>
<sequence>MQDDRVKVYSYNRRRIKYIFVMVCIAATVIIGRLAYIMVLKAKYYSERADNLHERERSIKAPRGRIYDRNGNILADNRAVCSVSVIHSQIEDEEAVIDLLEKYLDKSPEEIRKKVTKVSSREIIAVNVSEETGDMIRAAALPGIKVDEDYKRNYPYDELASKMLGFTGADNQGILGLEVSYDSVLTGVPGSINAVTDARGIELAEYAETRNDPIPGDDLVTTIDINIQKYATQAAYKVMTEKNANRVCVLVMNPQNGEIYAMVDAPEYNLNKPFELINDGEKSAESTENGIEKDTDARKEEANDQASGNIHTVMSQMDKLNNMWRNYLISDTYEPGSTAKMITLTAALETGAVDKSNSFYCPGYRIVEDRRIRCSKTTGHGSQTLEQALMNSCNPAFMDIGERTGVDGLYEYYHKLGLFDRCGIDLPGEANSIMHKKENVGPVELATMSFGQSFQVTPIQFMSAVASVINGGYSITPHIGQKVMDSETGETSVLGFEEKKQVISENTSLQMREMLEKVVAEGGGSKCAIEGYRIGGKTATSEKLPRGTGRYISSFIGFAPADNPVVMAAVLIDEPEGTYYGGTIAAPVVRDIFLNILPYLGIDKVSNEY</sequence>
<dbReference type="Gene3D" id="3.40.710.10">
    <property type="entry name" value="DD-peptidase/beta-lactamase superfamily"/>
    <property type="match status" value="1"/>
</dbReference>
<feature type="transmembrane region" description="Helical" evidence="5">
    <location>
        <begin position="20"/>
        <end position="39"/>
    </location>
</feature>
<gene>
    <name evidence="8" type="ORF">DWX94_01510</name>
</gene>
<dbReference type="GO" id="GO:0008658">
    <property type="term" value="F:penicillin binding"/>
    <property type="evidence" value="ECO:0007669"/>
    <property type="project" value="InterPro"/>
</dbReference>
<comment type="subcellular location">
    <subcellularLocation>
        <location evidence="1">Membrane</location>
    </subcellularLocation>
</comment>
<dbReference type="Pfam" id="PF00905">
    <property type="entry name" value="Transpeptidase"/>
    <property type="match status" value="1"/>
</dbReference>
<dbReference type="OrthoDB" id="9804124at2"/>
<comment type="caution">
    <text evidence="8">The sequence shown here is derived from an EMBL/GenBank/DDBJ whole genome shotgun (WGS) entry which is preliminary data.</text>
</comment>
<feature type="domain" description="Penicillin-binding protein dimerisation" evidence="7">
    <location>
        <begin position="59"/>
        <end position="204"/>
    </location>
</feature>
<reference evidence="8 9" key="1">
    <citation type="submission" date="2018-08" db="EMBL/GenBank/DDBJ databases">
        <title>A genome reference for cultivated species of the human gut microbiota.</title>
        <authorList>
            <person name="Zou Y."/>
            <person name="Xue W."/>
            <person name="Luo G."/>
        </authorList>
    </citation>
    <scope>NUCLEOTIDE SEQUENCE [LARGE SCALE GENOMIC DNA]</scope>
    <source>
        <strain evidence="8 9">AF22-21</strain>
    </source>
</reference>
<dbReference type="InterPro" id="IPR036138">
    <property type="entry name" value="PBP_dimer_sf"/>
</dbReference>
<dbReference type="PANTHER" id="PTHR30627:SF1">
    <property type="entry name" value="PEPTIDOGLYCAN D,D-TRANSPEPTIDASE FTSI"/>
    <property type="match status" value="1"/>
</dbReference>
<proteinExistence type="inferred from homology"/>
<protein>
    <submittedName>
        <fullName evidence="8">Peptidoglycan glycosyltransferase</fullName>
    </submittedName>
</protein>
<evidence type="ECO:0000259" key="7">
    <source>
        <dbReference type="Pfam" id="PF03717"/>
    </source>
</evidence>
<dbReference type="InterPro" id="IPR001460">
    <property type="entry name" value="PCN-bd_Tpept"/>
</dbReference>
<organism evidence="8 9">
    <name type="scientific">Coprococcus eutactus</name>
    <dbReference type="NCBI Taxonomy" id="33043"/>
    <lineage>
        <taxon>Bacteria</taxon>
        <taxon>Bacillati</taxon>
        <taxon>Bacillota</taxon>
        <taxon>Clostridia</taxon>
        <taxon>Lachnospirales</taxon>
        <taxon>Lachnospiraceae</taxon>
        <taxon>Coprococcus</taxon>
    </lineage>
</organism>
<feature type="compositionally biased region" description="Basic and acidic residues" evidence="4">
    <location>
        <begin position="280"/>
        <end position="302"/>
    </location>
</feature>
<dbReference type="Proteomes" id="UP000283295">
    <property type="component" value="Unassembled WGS sequence"/>
</dbReference>
<dbReference type="PANTHER" id="PTHR30627">
    <property type="entry name" value="PEPTIDOGLYCAN D,D-TRANSPEPTIDASE"/>
    <property type="match status" value="1"/>
</dbReference>
<evidence type="ECO:0000313" key="8">
    <source>
        <dbReference type="EMBL" id="RGS44092.1"/>
    </source>
</evidence>
<name>A0A3R5WT70_9FIRM</name>
<dbReference type="EMBL" id="QRVK01000002">
    <property type="protein sequence ID" value="RGS44092.1"/>
    <property type="molecule type" value="Genomic_DNA"/>
</dbReference>
<dbReference type="GO" id="GO:0016740">
    <property type="term" value="F:transferase activity"/>
    <property type="evidence" value="ECO:0007669"/>
    <property type="project" value="UniProtKB-KW"/>
</dbReference>
<dbReference type="GO" id="GO:0005886">
    <property type="term" value="C:plasma membrane"/>
    <property type="evidence" value="ECO:0007669"/>
    <property type="project" value="TreeGrafter"/>
</dbReference>
<dbReference type="SUPFAM" id="SSF56601">
    <property type="entry name" value="beta-lactamase/transpeptidase-like"/>
    <property type="match status" value="1"/>
</dbReference>
<evidence type="ECO:0000256" key="3">
    <source>
        <dbReference type="ARBA" id="ARBA00023136"/>
    </source>
</evidence>
<evidence type="ECO:0000313" key="9">
    <source>
        <dbReference type="Proteomes" id="UP000283295"/>
    </source>
</evidence>
<dbReference type="SUPFAM" id="SSF56519">
    <property type="entry name" value="Penicillin binding protein dimerisation domain"/>
    <property type="match status" value="1"/>
</dbReference>
<keyword evidence="3 5" id="KW-0472">Membrane</keyword>
<feature type="region of interest" description="Disordered" evidence="4">
    <location>
        <begin position="280"/>
        <end position="308"/>
    </location>
</feature>
<feature type="domain" description="Penicillin-binding protein transpeptidase" evidence="6">
    <location>
        <begin position="248"/>
        <end position="593"/>
    </location>
</feature>
<keyword evidence="8" id="KW-0808">Transferase</keyword>
<dbReference type="AlphaFoldDB" id="A0A3R5WT70"/>
<dbReference type="Gene3D" id="3.90.1310.10">
    <property type="entry name" value="Penicillin-binding protein 2a (Domain 2)"/>
    <property type="match status" value="1"/>
</dbReference>
<evidence type="ECO:0000259" key="6">
    <source>
        <dbReference type="Pfam" id="PF00905"/>
    </source>
</evidence>
<evidence type="ECO:0000256" key="5">
    <source>
        <dbReference type="SAM" id="Phobius"/>
    </source>
</evidence>
<dbReference type="InterPro" id="IPR005311">
    <property type="entry name" value="PBP_dimer"/>
</dbReference>
<evidence type="ECO:0000256" key="1">
    <source>
        <dbReference type="ARBA" id="ARBA00004370"/>
    </source>
</evidence>
<comment type="similarity">
    <text evidence="2">Belongs to the transpeptidase family.</text>
</comment>
<dbReference type="InterPro" id="IPR012338">
    <property type="entry name" value="Beta-lactam/transpept-like"/>
</dbReference>
<keyword evidence="5" id="KW-0812">Transmembrane</keyword>
<accession>A0A3R5WT70</accession>